<protein>
    <recommendedName>
        <fullName evidence="1">SCP2 domain-containing protein</fullName>
    </recommendedName>
</protein>
<evidence type="ECO:0000313" key="2">
    <source>
        <dbReference type="EMBL" id="JAC52437.1"/>
    </source>
</evidence>
<dbReference type="GO" id="GO:0005829">
    <property type="term" value="C:cytosol"/>
    <property type="evidence" value="ECO:0007669"/>
    <property type="project" value="TreeGrafter"/>
</dbReference>
<dbReference type="PANTHER" id="PTHR10094">
    <property type="entry name" value="STEROL CARRIER PROTEIN 2 SCP-2 FAMILY PROTEIN"/>
    <property type="match status" value="1"/>
</dbReference>
<dbReference type="InterPro" id="IPR036527">
    <property type="entry name" value="SCP2_sterol-bd_dom_sf"/>
</dbReference>
<dbReference type="SUPFAM" id="SSF55718">
    <property type="entry name" value="SCP-like"/>
    <property type="match status" value="1"/>
</dbReference>
<feature type="domain" description="SCP2" evidence="1">
    <location>
        <begin position="11"/>
        <end position="101"/>
    </location>
</feature>
<evidence type="ECO:0000259" key="1">
    <source>
        <dbReference type="Pfam" id="PF02036"/>
    </source>
</evidence>
<organism evidence="2">
    <name type="scientific">Bactrocera dorsalis</name>
    <name type="common">Oriental fruit fly</name>
    <name type="synonym">Dacus dorsalis</name>
    <dbReference type="NCBI Taxonomy" id="27457"/>
    <lineage>
        <taxon>Eukaryota</taxon>
        <taxon>Metazoa</taxon>
        <taxon>Ecdysozoa</taxon>
        <taxon>Arthropoda</taxon>
        <taxon>Hexapoda</taxon>
        <taxon>Insecta</taxon>
        <taxon>Pterygota</taxon>
        <taxon>Neoptera</taxon>
        <taxon>Endopterygota</taxon>
        <taxon>Diptera</taxon>
        <taxon>Brachycera</taxon>
        <taxon>Muscomorpha</taxon>
        <taxon>Tephritoidea</taxon>
        <taxon>Tephritidae</taxon>
        <taxon>Bactrocera</taxon>
        <taxon>Bactrocera</taxon>
    </lineage>
</organism>
<dbReference type="OrthoDB" id="10265837at2759"/>
<sequence>MKSECIIEKIRNKLKDSNPDRRTVLSVFQFNFTDADGKLIKSVVFDFKDLNIYDGTTEAADAEITISDDDFYLVGTKETTFDKLVSDKKAVVKGDMTAIDKMLGKFRSASDEVK</sequence>
<reference evidence="2" key="1">
    <citation type="journal article" date="2014" name="BMC Genomics">
        <title>Characterizing the developmental transcriptome of the oriental fruit fly, Bactrocera dorsalis (Diptera: Tephritidae) through comparative genomic analysis with Drosophila melanogaster utilizing modENCODE datasets.</title>
        <authorList>
            <person name="Geib S.M."/>
            <person name="Calla B."/>
            <person name="Hall B."/>
            <person name="Hou S."/>
            <person name="Manoukis N.C."/>
        </authorList>
    </citation>
    <scope>NUCLEOTIDE SEQUENCE</scope>
    <source>
        <strain evidence="2">Punador</strain>
    </source>
</reference>
<dbReference type="AlphaFoldDB" id="A0A034WDL9"/>
<name>A0A034WDL9_BACDO</name>
<dbReference type="EMBL" id="GAKP01006515">
    <property type="protein sequence ID" value="JAC52437.1"/>
    <property type="molecule type" value="Transcribed_RNA"/>
</dbReference>
<proteinExistence type="predicted"/>
<accession>A0A034WDL9</accession>
<dbReference type="PANTHER" id="PTHR10094:SF32">
    <property type="entry name" value="EUCALYPTUS, ISOFORM B"/>
    <property type="match status" value="1"/>
</dbReference>
<dbReference type="Pfam" id="PF02036">
    <property type="entry name" value="SCP2"/>
    <property type="match status" value="1"/>
</dbReference>
<dbReference type="InterPro" id="IPR003033">
    <property type="entry name" value="SCP2_sterol-bd_dom"/>
</dbReference>
<dbReference type="Gene3D" id="3.30.1050.10">
    <property type="entry name" value="SCP2 sterol-binding domain"/>
    <property type="match status" value="1"/>
</dbReference>